<accession>A0A4R4RA16</accession>
<comment type="caution">
    <text evidence="1">The sequence shown here is derived from an EMBL/GenBank/DDBJ whole genome shotgun (WGS) entry which is preliminary data.</text>
</comment>
<keyword evidence="2" id="KW-1185">Reference proteome</keyword>
<dbReference type="AlphaFoldDB" id="A0A4R4RA16"/>
<reference evidence="1 2" key="1">
    <citation type="submission" date="2019-02" db="EMBL/GenBank/DDBJ databases">
        <title>Draft genome sequences of novel Actinobacteria.</title>
        <authorList>
            <person name="Sahin N."/>
            <person name="Ay H."/>
            <person name="Saygin H."/>
        </authorList>
    </citation>
    <scope>NUCLEOTIDE SEQUENCE [LARGE SCALE GENOMIC DNA]</scope>
    <source>
        <strain evidence="1 2">KC603</strain>
    </source>
</reference>
<dbReference type="OrthoDB" id="5195963at2"/>
<dbReference type="RefSeq" id="WP_131988637.1">
    <property type="nucleotide sequence ID" value="NZ_SMKL01000114.1"/>
</dbReference>
<gene>
    <name evidence="1" type="ORF">E1212_27945</name>
</gene>
<dbReference type="EMBL" id="SMKL01000114">
    <property type="protein sequence ID" value="TDC45961.1"/>
    <property type="molecule type" value="Genomic_DNA"/>
</dbReference>
<evidence type="ECO:0000313" key="1">
    <source>
        <dbReference type="EMBL" id="TDC45961.1"/>
    </source>
</evidence>
<dbReference type="Proteomes" id="UP000295621">
    <property type="component" value="Unassembled WGS sequence"/>
</dbReference>
<proteinExistence type="predicted"/>
<evidence type="ECO:0000313" key="2">
    <source>
        <dbReference type="Proteomes" id="UP000295621"/>
    </source>
</evidence>
<sequence>MTVVVVLLVVAALVVAALILVSARQAGIGAERPSRYGRRRRVRQAPRFRLERLSQHRYVLHNEGATAAYDVRVDTKDLTVTEGETHMREFSAGHAQDYLLIQPMHGHVSELIVRWRNRPGADPEVVAELPLDTEVASEGQEA</sequence>
<protein>
    <submittedName>
        <fullName evidence="1">Uncharacterized protein</fullName>
    </submittedName>
</protein>
<name>A0A4R4RA16_9ACTN</name>
<organism evidence="1 2">
    <name type="scientific">Jiangella ureilytica</name>
    <dbReference type="NCBI Taxonomy" id="2530374"/>
    <lineage>
        <taxon>Bacteria</taxon>
        <taxon>Bacillati</taxon>
        <taxon>Actinomycetota</taxon>
        <taxon>Actinomycetes</taxon>
        <taxon>Jiangellales</taxon>
        <taxon>Jiangellaceae</taxon>
        <taxon>Jiangella</taxon>
    </lineage>
</organism>